<evidence type="ECO:0000313" key="2">
    <source>
        <dbReference type="EMBL" id="STR45034.1"/>
    </source>
</evidence>
<dbReference type="EMBL" id="UGHR01000003">
    <property type="protein sequence ID" value="STR45034.1"/>
    <property type="molecule type" value="Genomic_DNA"/>
</dbReference>
<proteinExistence type="predicted"/>
<protein>
    <recommendedName>
        <fullName evidence="1">DUF6630 domain-containing protein</fullName>
    </recommendedName>
</protein>
<evidence type="ECO:0000313" key="3">
    <source>
        <dbReference type="EMBL" id="TCU85518.1"/>
    </source>
</evidence>
<feature type="domain" description="DUF6630" evidence="1">
    <location>
        <begin position="9"/>
        <end position="160"/>
    </location>
</feature>
<dbReference type="Proteomes" id="UP000295794">
    <property type="component" value="Unassembled WGS sequence"/>
</dbReference>
<sequence>MSTTDEASVKRLLELINLDDSAAVEAQWAAFEEELDAQSDDDSDDEVELIWIIKDVIDWESGFFVDWKDTESFIASVEALAERVDVSIDWGVDDPDDDEFLDNTSVPDLMEAAFEQLRTHGYTLWNWATDSDCYGGWIAKSADDEEMLSLSEALGVEFRTGDMPF</sequence>
<reference evidence="2 4" key="1">
    <citation type="submission" date="2018-06" db="EMBL/GenBank/DDBJ databases">
        <authorList>
            <consortium name="Pathogen Informatics"/>
            <person name="Doyle S."/>
        </authorList>
    </citation>
    <scope>NUCLEOTIDE SEQUENCE [LARGE SCALE GENOMIC DNA]</scope>
    <source>
        <strain evidence="2 4">NCTC11159</strain>
    </source>
</reference>
<dbReference type="OrthoDB" id="8969087at2"/>
<gene>
    <name evidence="3" type="ORF">EV682_10728</name>
    <name evidence="2" type="ORF">NCTC11159_03580</name>
</gene>
<name>A0A377SSI7_9NEIS</name>
<dbReference type="InterPro" id="IPR046582">
    <property type="entry name" value="DUF6630"/>
</dbReference>
<dbReference type="Proteomes" id="UP000255108">
    <property type="component" value="Unassembled WGS sequence"/>
</dbReference>
<reference evidence="3 5" key="2">
    <citation type="submission" date="2019-03" db="EMBL/GenBank/DDBJ databases">
        <title>Genomic Encyclopedia of Type Strains, Phase IV (KMG-IV): sequencing the most valuable type-strain genomes for metagenomic binning, comparative biology and taxonomic classification.</title>
        <authorList>
            <person name="Goeker M."/>
        </authorList>
    </citation>
    <scope>NUCLEOTIDE SEQUENCE [LARGE SCALE GENOMIC DNA]</scope>
    <source>
        <strain evidence="3 5">DSM 3764</strain>
    </source>
</reference>
<organism evidence="2 4">
    <name type="scientific">Iodobacter fluviatilis</name>
    <dbReference type="NCBI Taxonomy" id="537"/>
    <lineage>
        <taxon>Bacteria</taxon>
        <taxon>Pseudomonadati</taxon>
        <taxon>Pseudomonadota</taxon>
        <taxon>Betaproteobacteria</taxon>
        <taxon>Neisseriales</taxon>
        <taxon>Chitinibacteraceae</taxon>
        <taxon>Iodobacter</taxon>
    </lineage>
</organism>
<keyword evidence="5" id="KW-1185">Reference proteome</keyword>
<evidence type="ECO:0000259" key="1">
    <source>
        <dbReference type="Pfam" id="PF20335"/>
    </source>
</evidence>
<dbReference type="RefSeq" id="WP_115228756.1">
    <property type="nucleotide sequence ID" value="NZ_CAWOLO010000007.1"/>
</dbReference>
<evidence type="ECO:0000313" key="4">
    <source>
        <dbReference type="Proteomes" id="UP000255108"/>
    </source>
</evidence>
<evidence type="ECO:0000313" key="5">
    <source>
        <dbReference type="Proteomes" id="UP000295794"/>
    </source>
</evidence>
<accession>A0A377SSI7</accession>
<dbReference type="EMBL" id="SMBT01000007">
    <property type="protein sequence ID" value="TCU85518.1"/>
    <property type="molecule type" value="Genomic_DNA"/>
</dbReference>
<dbReference type="AlphaFoldDB" id="A0A377SSI7"/>
<dbReference type="Pfam" id="PF20335">
    <property type="entry name" value="DUF6630"/>
    <property type="match status" value="1"/>
</dbReference>